<keyword evidence="1" id="KW-0812">Transmembrane</keyword>
<proteinExistence type="predicted"/>
<sequence>MSVAVTPALNRQSFAVYALFLLNGAAFASWASRLPDIRSALGLSLAVVPRQVGYAVCG</sequence>
<dbReference type="EMBL" id="UESZ01000001">
    <property type="protein sequence ID" value="SSA35273.1"/>
    <property type="molecule type" value="Genomic_DNA"/>
</dbReference>
<evidence type="ECO:0000313" key="2">
    <source>
        <dbReference type="EMBL" id="SSA35273.1"/>
    </source>
</evidence>
<organism evidence="2 3">
    <name type="scientific">Branchiibius hedensis</name>
    <dbReference type="NCBI Taxonomy" id="672460"/>
    <lineage>
        <taxon>Bacteria</taxon>
        <taxon>Bacillati</taxon>
        <taxon>Actinomycetota</taxon>
        <taxon>Actinomycetes</taxon>
        <taxon>Micrococcales</taxon>
        <taxon>Dermacoccaceae</taxon>
        <taxon>Branchiibius</taxon>
    </lineage>
</organism>
<protein>
    <recommendedName>
        <fullName evidence="4">MFS transporter</fullName>
    </recommendedName>
</protein>
<keyword evidence="3" id="KW-1185">Reference proteome</keyword>
<accession>A0A2Y9C213</accession>
<keyword evidence="1" id="KW-0472">Membrane</keyword>
<reference evidence="3" key="1">
    <citation type="submission" date="2016-10" db="EMBL/GenBank/DDBJ databases">
        <authorList>
            <person name="Varghese N."/>
            <person name="Submissions S."/>
        </authorList>
    </citation>
    <scope>NUCLEOTIDE SEQUENCE [LARGE SCALE GENOMIC DNA]</scope>
    <source>
        <strain evidence="3">DSM 22951</strain>
    </source>
</reference>
<evidence type="ECO:0008006" key="4">
    <source>
        <dbReference type="Google" id="ProtNLM"/>
    </source>
</evidence>
<dbReference type="OrthoDB" id="9809599at2"/>
<evidence type="ECO:0000256" key="1">
    <source>
        <dbReference type="SAM" id="Phobius"/>
    </source>
</evidence>
<keyword evidence="1" id="KW-1133">Transmembrane helix</keyword>
<name>A0A2Y9C213_9MICO</name>
<gene>
    <name evidence="2" type="ORF">SAMN04489750_2624</name>
</gene>
<evidence type="ECO:0000313" key="3">
    <source>
        <dbReference type="Proteomes" id="UP000250028"/>
    </source>
</evidence>
<dbReference type="AlphaFoldDB" id="A0A2Y9C213"/>
<dbReference type="RefSeq" id="WP_146202579.1">
    <property type="nucleotide sequence ID" value="NZ_QGDN01000001.1"/>
</dbReference>
<feature type="transmembrane region" description="Helical" evidence="1">
    <location>
        <begin position="14"/>
        <end position="31"/>
    </location>
</feature>
<dbReference type="Proteomes" id="UP000250028">
    <property type="component" value="Unassembled WGS sequence"/>
</dbReference>